<dbReference type="PANTHER" id="PTHR32472:SF10">
    <property type="entry name" value="DNA REPAIR PROTEIN RADA-LIKE PROTEIN"/>
    <property type="match status" value="1"/>
</dbReference>
<keyword evidence="1" id="KW-0479">Metal-binding</keyword>
<evidence type="ECO:0000256" key="5">
    <source>
        <dbReference type="ARBA" id="ARBA00022840"/>
    </source>
</evidence>
<dbReference type="InterPro" id="IPR020588">
    <property type="entry name" value="RecA_ATP-bd"/>
</dbReference>
<dbReference type="PANTHER" id="PTHR32472">
    <property type="entry name" value="DNA REPAIR PROTEIN RADA"/>
    <property type="match status" value="1"/>
</dbReference>
<organism evidence="11 12">
    <name type="scientific">Candidatus Falkowbacteria bacterium CG_4_10_14_0_2_um_filter_41_15</name>
    <dbReference type="NCBI Taxonomy" id="1974554"/>
    <lineage>
        <taxon>Bacteria</taxon>
        <taxon>Candidatus Falkowiibacteriota</taxon>
    </lineage>
</organism>
<accession>A0A2M7VY96</accession>
<dbReference type="SUPFAM" id="SSF52540">
    <property type="entry name" value="P-loop containing nucleoside triphosphate hydrolases"/>
    <property type="match status" value="1"/>
</dbReference>
<evidence type="ECO:0000256" key="6">
    <source>
        <dbReference type="ARBA" id="ARBA00023016"/>
    </source>
</evidence>
<gene>
    <name evidence="11" type="ORF">COX68_02730</name>
</gene>
<evidence type="ECO:0000256" key="3">
    <source>
        <dbReference type="ARBA" id="ARBA00022763"/>
    </source>
</evidence>
<keyword evidence="6" id="KW-0346">Stress response</keyword>
<keyword evidence="3" id="KW-0227">DNA damage</keyword>
<dbReference type="InterPro" id="IPR003593">
    <property type="entry name" value="AAA+_ATPase"/>
</dbReference>
<evidence type="ECO:0000259" key="10">
    <source>
        <dbReference type="PROSITE" id="PS50162"/>
    </source>
</evidence>
<feature type="domain" description="RecA family profile 1" evidence="10">
    <location>
        <begin position="74"/>
        <end position="224"/>
    </location>
</feature>
<evidence type="ECO:0000256" key="8">
    <source>
        <dbReference type="ARBA" id="ARBA00023204"/>
    </source>
</evidence>
<sequence length="289" mass="30904">MSEKNNTIFVCSKCDAQYSKWSGRCLECGSWGTIAQEMVDVSDSRGSFGVLDKKLPKNIKGANIIDLNSVIETNLSRLATGIAEVDRVLGGGLVPGSLILLSGEPGVGKSTIVAQMANALAKKSEATILYVSGEESAAQVKSRLDRLGCDLKNLKFVSEINAEKIIAASIQVNPILVIVDSIQTVYSSQVPSEAGSLNQIRACAVKFLELAKTHNIAVCLIGHITKDGQIAGPKSLEHIVDTVIYLETETLNNYYILRTSKNRFGSVNELGILEMTGAGFKEVANPTAV</sequence>
<keyword evidence="7" id="KW-0238">DNA-binding</keyword>
<dbReference type="PROSITE" id="PS50162">
    <property type="entry name" value="RECA_2"/>
    <property type="match status" value="1"/>
</dbReference>
<dbReference type="InterPro" id="IPR027417">
    <property type="entry name" value="P-loop_NTPase"/>
</dbReference>
<dbReference type="GO" id="GO:0140664">
    <property type="term" value="F:ATP-dependent DNA damage sensor activity"/>
    <property type="evidence" value="ECO:0007669"/>
    <property type="project" value="InterPro"/>
</dbReference>
<dbReference type="Proteomes" id="UP000228743">
    <property type="component" value="Unassembled WGS sequence"/>
</dbReference>
<evidence type="ECO:0000256" key="7">
    <source>
        <dbReference type="ARBA" id="ARBA00023125"/>
    </source>
</evidence>
<dbReference type="FunFam" id="3.40.50.300:FF:000050">
    <property type="entry name" value="DNA repair protein RadA"/>
    <property type="match status" value="1"/>
</dbReference>
<keyword evidence="4" id="KW-0378">Hydrolase</keyword>
<evidence type="ECO:0000256" key="2">
    <source>
        <dbReference type="ARBA" id="ARBA00022741"/>
    </source>
</evidence>
<keyword evidence="8" id="KW-0234">DNA repair</keyword>
<dbReference type="CDD" id="cd01121">
    <property type="entry name" value="RadA_SMS_N"/>
    <property type="match status" value="1"/>
</dbReference>
<dbReference type="Pfam" id="PF18073">
    <property type="entry name" value="Zn_ribbon_LapB"/>
    <property type="match status" value="1"/>
</dbReference>
<evidence type="ECO:0000256" key="9">
    <source>
        <dbReference type="ARBA" id="ARBA00076930"/>
    </source>
</evidence>
<dbReference type="AlphaFoldDB" id="A0A2M7VY96"/>
<evidence type="ECO:0000313" key="11">
    <source>
        <dbReference type="EMBL" id="PJA09458.1"/>
    </source>
</evidence>
<dbReference type="GO" id="GO:0000725">
    <property type="term" value="P:recombinational repair"/>
    <property type="evidence" value="ECO:0007669"/>
    <property type="project" value="TreeGrafter"/>
</dbReference>
<dbReference type="GO" id="GO:0003677">
    <property type="term" value="F:DNA binding"/>
    <property type="evidence" value="ECO:0007669"/>
    <property type="project" value="UniProtKB-KW"/>
</dbReference>
<evidence type="ECO:0000256" key="1">
    <source>
        <dbReference type="ARBA" id="ARBA00022723"/>
    </source>
</evidence>
<name>A0A2M7VY96_9BACT</name>
<reference evidence="12" key="1">
    <citation type="submission" date="2017-09" db="EMBL/GenBank/DDBJ databases">
        <title>Depth-based differentiation of microbial function through sediment-hosted aquifers and enrichment of novel symbionts in the deep terrestrial subsurface.</title>
        <authorList>
            <person name="Probst A.J."/>
            <person name="Ladd B."/>
            <person name="Jarett J.K."/>
            <person name="Geller-Mcgrath D.E."/>
            <person name="Sieber C.M.K."/>
            <person name="Emerson J.B."/>
            <person name="Anantharaman K."/>
            <person name="Thomas B.C."/>
            <person name="Malmstrom R."/>
            <person name="Stieglmeier M."/>
            <person name="Klingl A."/>
            <person name="Woyke T."/>
            <person name="Ryan C.M."/>
            <person name="Banfield J.F."/>
        </authorList>
    </citation>
    <scope>NUCLEOTIDE SEQUENCE [LARGE SCALE GENOMIC DNA]</scope>
</reference>
<evidence type="ECO:0000256" key="4">
    <source>
        <dbReference type="ARBA" id="ARBA00022801"/>
    </source>
</evidence>
<keyword evidence="2" id="KW-0547">Nucleotide-binding</keyword>
<dbReference type="Gene3D" id="3.40.50.300">
    <property type="entry name" value="P-loop containing nucleotide triphosphate hydrolases"/>
    <property type="match status" value="1"/>
</dbReference>
<feature type="non-terminal residue" evidence="11">
    <location>
        <position position="289"/>
    </location>
</feature>
<dbReference type="EMBL" id="PFPX01000072">
    <property type="protein sequence ID" value="PJA09458.1"/>
    <property type="molecule type" value="Genomic_DNA"/>
</dbReference>
<dbReference type="GO" id="GO:0005829">
    <property type="term" value="C:cytosol"/>
    <property type="evidence" value="ECO:0007669"/>
    <property type="project" value="TreeGrafter"/>
</dbReference>
<dbReference type="PRINTS" id="PR01874">
    <property type="entry name" value="DNAREPAIRADA"/>
</dbReference>
<keyword evidence="5" id="KW-0067">ATP-binding</keyword>
<comment type="caution">
    <text evidence="11">The sequence shown here is derived from an EMBL/GenBank/DDBJ whole genome shotgun (WGS) entry which is preliminary data.</text>
</comment>
<dbReference type="InterPro" id="IPR041166">
    <property type="entry name" value="Rubredoxin_2"/>
</dbReference>
<dbReference type="GO" id="GO:0005524">
    <property type="term" value="F:ATP binding"/>
    <property type="evidence" value="ECO:0007669"/>
    <property type="project" value="UniProtKB-KW"/>
</dbReference>
<evidence type="ECO:0000313" key="12">
    <source>
        <dbReference type="Proteomes" id="UP000228743"/>
    </source>
</evidence>
<proteinExistence type="predicted"/>
<dbReference type="SMART" id="SM00382">
    <property type="entry name" value="AAA"/>
    <property type="match status" value="1"/>
</dbReference>
<dbReference type="GO" id="GO:0046872">
    <property type="term" value="F:metal ion binding"/>
    <property type="evidence" value="ECO:0007669"/>
    <property type="project" value="UniProtKB-KW"/>
</dbReference>
<dbReference type="GO" id="GO:0016787">
    <property type="term" value="F:hydrolase activity"/>
    <property type="evidence" value="ECO:0007669"/>
    <property type="project" value="UniProtKB-KW"/>
</dbReference>
<protein>
    <recommendedName>
        <fullName evidence="9">DNA repair protein Sms</fullName>
    </recommendedName>
</protein>
<dbReference type="Pfam" id="PF13481">
    <property type="entry name" value="AAA_25"/>
    <property type="match status" value="1"/>
</dbReference>